<evidence type="ECO:0000313" key="4">
    <source>
        <dbReference type="EMBL" id="RNA14705.1"/>
    </source>
</evidence>
<keyword evidence="2" id="KW-0472">Membrane</keyword>
<proteinExistence type="predicted"/>
<keyword evidence="5" id="KW-1185">Reference proteome</keyword>
<dbReference type="AlphaFoldDB" id="A0A3M7QUR8"/>
<organism evidence="4 5">
    <name type="scientific">Brachionus plicatilis</name>
    <name type="common">Marine rotifer</name>
    <name type="synonym">Brachionus muelleri</name>
    <dbReference type="NCBI Taxonomy" id="10195"/>
    <lineage>
        <taxon>Eukaryota</taxon>
        <taxon>Metazoa</taxon>
        <taxon>Spiralia</taxon>
        <taxon>Gnathifera</taxon>
        <taxon>Rotifera</taxon>
        <taxon>Eurotatoria</taxon>
        <taxon>Monogononta</taxon>
        <taxon>Pseudotrocha</taxon>
        <taxon>Ploima</taxon>
        <taxon>Brachionidae</taxon>
        <taxon>Brachionus</taxon>
    </lineage>
</organism>
<protein>
    <recommendedName>
        <fullName evidence="3">EGF-like domain-containing protein</fullName>
    </recommendedName>
</protein>
<sequence length="534" mass="60375">CPLLKTKRNVNQLTDQNNLNFYIQHYILFNSPVHNSIKFSALNELRNHLTNTNFDLDVEFIDGYITNENGTQIRLENSCLLYENLDICQNNGVCVVMPNGLPACSCMYLDESHFWTGNFCTIKSERSYDPDKIKLIASVTALGGFVVLSLLVLLIIALCQKKCKKKSKKCTSVLLSSSASSYLSSSTNQKLNQSYQKEPSFSGENSQSYTKLGYESTEYMSVVGSCGQTTPPPAMLAEATIDLRYCFSARNSVANDRSSSSASSTEIYSDLEEKRLIKPTGLVCLTDGSSTSYKVVKDKNYQQSNQAFKYPVYQLKKSSPEISNITYNASSNDTSIISNLNQTSSTSRSSQVDEQIVNKLAYPREITIFSTPIKTKFKAKTKEKSKNVQKNFNIDHLNKSHVNYGYNMSLSDEPFYLDREKSELKATNSTNEQTNLANVRRDSSQLLPHSMEKNLVKNLQNLSVDAVSTVCSSTEYNYDNNNHYLKSREYQPVNDYNLRDEDAWVPILVLAEEQIKKYEAEKLHDSNLTESYMF</sequence>
<dbReference type="InterPro" id="IPR000742">
    <property type="entry name" value="EGF"/>
</dbReference>
<reference evidence="4 5" key="1">
    <citation type="journal article" date="2018" name="Sci. Rep.">
        <title>Genomic signatures of local adaptation to the degree of environmental predictability in rotifers.</title>
        <authorList>
            <person name="Franch-Gras L."/>
            <person name="Hahn C."/>
            <person name="Garcia-Roger E.M."/>
            <person name="Carmona M.J."/>
            <person name="Serra M."/>
            <person name="Gomez A."/>
        </authorList>
    </citation>
    <scope>NUCLEOTIDE SEQUENCE [LARGE SCALE GENOMIC DNA]</scope>
    <source>
        <strain evidence="4">HYR1</strain>
    </source>
</reference>
<feature type="domain" description="EGF-like" evidence="3">
    <location>
        <begin position="75"/>
        <end position="121"/>
    </location>
</feature>
<comment type="caution">
    <text evidence="1">Lacks conserved residue(s) required for the propagation of feature annotation.</text>
</comment>
<accession>A0A3M7QUR8</accession>
<evidence type="ECO:0000313" key="5">
    <source>
        <dbReference type="Proteomes" id="UP000276133"/>
    </source>
</evidence>
<keyword evidence="1" id="KW-0245">EGF-like domain</keyword>
<dbReference type="Proteomes" id="UP000276133">
    <property type="component" value="Unassembled WGS sequence"/>
</dbReference>
<feature type="transmembrane region" description="Helical" evidence="2">
    <location>
        <begin position="135"/>
        <end position="159"/>
    </location>
</feature>
<evidence type="ECO:0000259" key="3">
    <source>
        <dbReference type="PROSITE" id="PS50026"/>
    </source>
</evidence>
<evidence type="ECO:0000256" key="1">
    <source>
        <dbReference type="PROSITE-ProRule" id="PRU00076"/>
    </source>
</evidence>
<evidence type="ECO:0000256" key="2">
    <source>
        <dbReference type="SAM" id="Phobius"/>
    </source>
</evidence>
<comment type="caution">
    <text evidence="4">The sequence shown here is derived from an EMBL/GenBank/DDBJ whole genome shotgun (WGS) entry which is preliminary data.</text>
</comment>
<name>A0A3M7QUR8_BRAPC</name>
<keyword evidence="2" id="KW-0812">Transmembrane</keyword>
<dbReference type="EMBL" id="REGN01005119">
    <property type="protein sequence ID" value="RNA14705.1"/>
    <property type="molecule type" value="Genomic_DNA"/>
</dbReference>
<feature type="non-terminal residue" evidence="4">
    <location>
        <position position="1"/>
    </location>
</feature>
<dbReference type="OrthoDB" id="10522137at2759"/>
<dbReference type="PROSITE" id="PS50026">
    <property type="entry name" value="EGF_3"/>
    <property type="match status" value="1"/>
</dbReference>
<keyword evidence="2" id="KW-1133">Transmembrane helix</keyword>
<gene>
    <name evidence="4" type="ORF">BpHYR1_030443</name>
</gene>